<gene>
    <name evidence="8" type="primary">vapC</name>
    <name evidence="10" type="ORF">SAMN05421771_4139</name>
</gene>
<evidence type="ECO:0000256" key="8">
    <source>
        <dbReference type="HAMAP-Rule" id="MF_00265"/>
    </source>
</evidence>
<proteinExistence type="inferred from homology"/>
<comment type="function">
    <text evidence="8">Toxic component of a toxin-antitoxin (TA) system. An RNase.</text>
</comment>
<accession>A0A1I6N035</accession>
<dbReference type="GO" id="GO:0016787">
    <property type="term" value="F:hydrolase activity"/>
    <property type="evidence" value="ECO:0007669"/>
    <property type="project" value="UniProtKB-KW"/>
</dbReference>
<keyword evidence="4 8" id="KW-0479">Metal-binding</keyword>
<sequence length="143" mass="15929">MSSIGPSLLDTNIVSETMKRRPDDRVLRFLDKTESSDLYLSVLTLGELRKGVIWKARTDPQGAIALGAWVDGLEFSFADRILGIDAAVSRTWGELSAQRSRPIIDTLLAATAIHHRLTLITRNVKDVYDIPVQVFNPWATPVQ</sequence>
<feature type="domain" description="PIN" evidence="9">
    <location>
        <begin position="8"/>
        <end position="123"/>
    </location>
</feature>
<evidence type="ECO:0000256" key="7">
    <source>
        <dbReference type="ARBA" id="ARBA00038093"/>
    </source>
</evidence>
<evidence type="ECO:0000259" key="9">
    <source>
        <dbReference type="Pfam" id="PF01850"/>
    </source>
</evidence>
<keyword evidence="5 8" id="KW-0378">Hydrolase</keyword>
<dbReference type="GO" id="GO:0000287">
    <property type="term" value="F:magnesium ion binding"/>
    <property type="evidence" value="ECO:0007669"/>
    <property type="project" value="UniProtKB-UniRule"/>
</dbReference>
<keyword evidence="3 8" id="KW-0540">Nuclease</keyword>
<evidence type="ECO:0000256" key="3">
    <source>
        <dbReference type="ARBA" id="ARBA00022722"/>
    </source>
</evidence>
<dbReference type="InterPro" id="IPR002716">
    <property type="entry name" value="PIN_dom"/>
</dbReference>
<dbReference type="SUPFAM" id="SSF88723">
    <property type="entry name" value="PIN domain-like"/>
    <property type="match status" value="1"/>
</dbReference>
<name>A0A1I6N035_9BACT</name>
<keyword evidence="8" id="KW-0800">Toxin</keyword>
<comment type="cofactor">
    <cofactor evidence="1 8">
        <name>Mg(2+)</name>
        <dbReference type="ChEBI" id="CHEBI:18420"/>
    </cofactor>
</comment>
<dbReference type="Gene3D" id="3.40.50.1010">
    <property type="entry name" value="5'-nuclease"/>
    <property type="match status" value="1"/>
</dbReference>
<dbReference type="InterPro" id="IPR022907">
    <property type="entry name" value="VapC_family"/>
</dbReference>
<dbReference type="AlphaFoldDB" id="A0A1I6N035"/>
<comment type="similarity">
    <text evidence="7 8">Belongs to the PINc/VapC protein family.</text>
</comment>
<organism evidence="10 11">
    <name type="scientific">Granulicella pectinivorans</name>
    <dbReference type="NCBI Taxonomy" id="474950"/>
    <lineage>
        <taxon>Bacteria</taxon>
        <taxon>Pseudomonadati</taxon>
        <taxon>Acidobacteriota</taxon>
        <taxon>Terriglobia</taxon>
        <taxon>Terriglobales</taxon>
        <taxon>Acidobacteriaceae</taxon>
        <taxon>Granulicella</taxon>
    </lineage>
</organism>
<dbReference type="EC" id="3.1.-.-" evidence="8"/>
<dbReference type="CDD" id="cd18746">
    <property type="entry name" value="PIN_VapC4-5_FitB-like"/>
    <property type="match status" value="1"/>
</dbReference>
<feature type="binding site" evidence="8">
    <location>
        <position position="10"/>
    </location>
    <ligand>
        <name>Mg(2+)</name>
        <dbReference type="ChEBI" id="CHEBI:18420"/>
    </ligand>
</feature>
<dbReference type="RefSeq" id="WP_281245529.1">
    <property type="nucleotide sequence ID" value="NZ_FOZL01000002.1"/>
</dbReference>
<dbReference type="Proteomes" id="UP000199024">
    <property type="component" value="Unassembled WGS sequence"/>
</dbReference>
<protein>
    <recommendedName>
        <fullName evidence="8">Ribonuclease VapC</fullName>
        <shortName evidence="8">RNase VapC</shortName>
        <ecNumber evidence="8">3.1.-.-</ecNumber>
    </recommendedName>
    <alternativeName>
        <fullName evidence="8">Toxin VapC</fullName>
    </alternativeName>
</protein>
<dbReference type="EMBL" id="FOZL01000002">
    <property type="protein sequence ID" value="SFS21313.1"/>
    <property type="molecule type" value="Genomic_DNA"/>
</dbReference>
<dbReference type="PANTHER" id="PTHR33653">
    <property type="entry name" value="RIBONUCLEASE VAPC2"/>
    <property type="match status" value="1"/>
</dbReference>
<keyword evidence="11" id="KW-1185">Reference proteome</keyword>
<keyword evidence="2 8" id="KW-1277">Toxin-antitoxin system</keyword>
<evidence type="ECO:0000256" key="4">
    <source>
        <dbReference type="ARBA" id="ARBA00022723"/>
    </source>
</evidence>
<evidence type="ECO:0000256" key="2">
    <source>
        <dbReference type="ARBA" id="ARBA00022649"/>
    </source>
</evidence>
<reference evidence="10 11" key="1">
    <citation type="submission" date="2016-10" db="EMBL/GenBank/DDBJ databases">
        <authorList>
            <person name="de Groot N.N."/>
        </authorList>
    </citation>
    <scope>NUCLEOTIDE SEQUENCE [LARGE SCALE GENOMIC DNA]</scope>
    <source>
        <strain evidence="10 11">DSM 21001</strain>
    </source>
</reference>
<dbReference type="InterPro" id="IPR050556">
    <property type="entry name" value="Type_II_TA_system_RNase"/>
</dbReference>
<dbReference type="Pfam" id="PF01850">
    <property type="entry name" value="PIN"/>
    <property type="match status" value="1"/>
</dbReference>
<evidence type="ECO:0000313" key="10">
    <source>
        <dbReference type="EMBL" id="SFS21313.1"/>
    </source>
</evidence>
<keyword evidence="6 8" id="KW-0460">Magnesium</keyword>
<feature type="binding site" evidence="8">
    <location>
        <position position="105"/>
    </location>
    <ligand>
        <name>Mg(2+)</name>
        <dbReference type="ChEBI" id="CHEBI:18420"/>
    </ligand>
</feature>
<evidence type="ECO:0000256" key="1">
    <source>
        <dbReference type="ARBA" id="ARBA00001946"/>
    </source>
</evidence>
<evidence type="ECO:0000313" key="11">
    <source>
        <dbReference type="Proteomes" id="UP000199024"/>
    </source>
</evidence>
<dbReference type="GO" id="GO:0004540">
    <property type="term" value="F:RNA nuclease activity"/>
    <property type="evidence" value="ECO:0007669"/>
    <property type="project" value="InterPro"/>
</dbReference>
<dbReference type="PANTHER" id="PTHR33653:SF1">
    <property type="entry name" value="RIBONUCLEASE VAPC2"/>
    <property type="match status" value="1"/>
</dbReference>
<dbReference type="STRING" id="474950.SAMN05421771_4139"/>
<dbReference type="InterPro" id="IPR029060">
    <property type="entry name" value="PIN-like_dom_sf"/>
</dbReference>
<dbReference type="HAMAP" id="MF_00265">
    <property type="entry name" value="VapC_Nob1"/>
    <property type="match status" value="1"/>
</dbReference>
<evidence type="ECO:0000256" key="5">
    <source>
        <dbReference type="ARBA" id="ARBA00022801"/>
    </source>
</evidence>
<evidence type="ECO:0000256" key="6">
    <source>
        <dbReference type="ARBA" id="ARBA00022842"/>
    </source>
</evidence>
<dbReference type="GO" id="GO:0090729">
    <property type="term" value="F:toxin activity"/>
    <property type="evidence" value="ECO:0007669"/>
    <property type="project" value="UniProtKB-KW"/>
</dbReference>